<reference evidence="5" key="1">
    <citation type="submission" date="2022-12" db="EMBL/GenBank/DDBJ databases">
        <authorList>
            <person name="Petersen C."/>
        </authorList>
    </citation>
    <scope>NUCLEOTIDE SEQUENCE</scope>
    <source>
        <strain evidence="5">IBT 29677</strain>
    </source>
</reference>
<dbReference type="PROSITE" id="PS50966">
    <property type="entry name" value="ZF_SWIM"/>
    <property type="match status" value="1"/>
</dbReference>
<feature type="region of interest" description="Disordered" evidence="2">
    <location>
        <begin position="349"/>
        <end position="370"/>
    </location>
</feature>
<gene>
    <name evidence="5" type="ORF">N7509_007351</name>
</gene>
<protein>
    <recommendedName>
        <fullName evidence="7">SWIM-type domain-containing protein</fullName>
    </recommendedName>
</protein>
<dbReference type="EMBL" id="JAPZBU010000008">
    <property type="protein sequence ID" value="KAJ5391861.1"/>
    <property type="molecule type" value="Genomic_DNA"/>
</dbReference>
<dbReference type="InterPro" id="IPR039903">
    <property type="entry name" value="Zswim2"/>
</dbReference>
<dbReference type="Proteomes" id="UP001147747">
    <property type="component" value="Unassembled WGS sequence"/>
</dbReference>
<dbReference type="PANTHER" id="PTHR21540">
    <property type="entry name" value="RING FINGER AND SWIM DOMAIN-CONTAINING PROTEIN 2"/>
    <property type="match status" value="1"/>
</dbReference>
<dbReference type="Gene3D" id="3.30.40.10">
    <property type="entry name" value="Zinc/RING finger domain, C3HC4 (zinc finger)"/>
    <property type="match status" value="1"/>
</dbReference>
<evidence type="ECO:0000313" key="5">
    <source>
        <dbReference type="EMBL" id="KAJ5391861.1"/>
    </source>
</evidence>
<keyword evidence="1" id="KW-0863">Zinc-finger</keyword>
<dbReference type="AlphaFoldDB" id="A0A9W9VYZ3"/>
<dbReference type="RefSeq" id="XP_056487539.1">
    <property type="nucleotide sequence ID" value="XM_056631988.1"/>
</dbReference>
<feature type="region of interest" description="Disordered" evidence="2">
    <location>
        <begin position="1"/>
        <end position="128"/>
    </location>
</feature>
<dbReference type="PROSITE" id="PS50089">
    <property type="entry name" value="ZF_RING_2"/>
    <property type="match status" value="1"/>
</dbReference>
<dbReference type="GeneID" id="81370968"/>
<evidence type="ECO:0000259" key="3">
    <source>
        <dbReference type="PROSITE" id="PS50089"/>
    </source>
</evidence>
<dbReference type="GO" id="GO:0008270">
    <property type="term" value="F:zinc ion binding"/>
    <property type="evidence" value="ECO:0007669"/>
    <property type="project" value="UniProtKB-KW"/>
</dbReference>
<evidence type="ECO:0000259" key="4">
    <source>
        <dbReference type="PROSITE" id="PS50966"/>
    </source>
</evidence>
<keyword evidence="1" id="KW-0862">Zinc</keyword>
<evidence type="ECO:0000313" key="6">
    <source>
        <dbReference type="Proteomes" id="UP001147747"/>
    </source>
</evidence>
<dbReference type="GO" id="GO:0061630">
    <property type="term" value="F:ubiquitin protein ligase activity"/>
    <property type="evidence" value="ECO:0007669"/>
    <property type="project" value="InterPro"/>
</dbReference>
<keyword evidence="1" id="KW-0479">Metal-binding</keyword>
<accession>A0A9W9VYZ3</accession>
<dbReference type="InterPro" id="IPR007527">
    <property type="entry name" value="Znf_SWIM"/>
</dbReference>
<feature type="compositionally biased region" description="Basic residues" evidence="2">
    <location>
        <begin position="85"/>
        <end position="95"/>
    </location>
</feature>
<evidence type="ECO:0008006" key="7">
    <source>
        <dbReference type="Google" id="ProtNLM"/>
    </source>
</evidence>
<feature type="compositionally biased region" description="Basic and acidic residues" evidence="2">
    <location>
        <begin position="96"/>
        <end position="106"/>
    </location>
</feature>
<proteinExistence type="predicted"/>
<dbReference type="OrthoDB" id="2122982at2759"/>
<comment type="caution">
    <text evidence="5">The sequence shown here is derived from an EMBL/GenBank/DDBJ whole genome shotgun (WGS) entry which is preliminary data.</text>
</comment>
<feature type="domain" description="SWIM-type" evidence="4">
    <location>
        <begin position="176"/>
        <end position="209"/>
    </location>
</feature>
<dbReference type="PANTHER" id="PTHR21540:SF0">
    <property type="entry name" value="PHD FAMILY PROTEIN"/>
    <property type="match status" value="1"/>
</dbReference>
<organism evidence="5 6">
    <name type="scientific">Penicillium cosmopolitanum</name>
    <dbReference type="NCBI Taxonomy" id="1131564"/>
    <lineage>
        <taxon>Eukaryota</taxon>
        <taxon>Fungi</taxon>
        <taxon>Dikarya</taxon>
        <taxon>Ascomycota</taxon>
        <taxon>Pezizomycotina</taxon>
        <taxon>Eurotiomycetes</taxon>
        <taxon>Eurotiomycetidae</taxon>
        <taxon>Eurotiales</taxon>
        <taxon>Aspergillaceae</taxon>
        <taxon>Penicillium</taxon>
    </lineage>
</organism>
<dbReference type="InterPro" id="IPR013083">
    <property type="entry name" value="Znf_RING/FYVE/PHD"/>
</dbReference>
<dbReference type="InterPro" id="IPR001841">
    <property type="entry name" value="Znf_RING"/>
</dbReference>
<reference evidence="5" key="2">
    <citation type="journal article" date="2023" name="IMA Fungus">
        <title>Comparative genomic study of the Penicillium genus elucidates a diverse pangenome and 15 lateral gene transfer events.</title>
        <authorList>
            <person name="Petersen C."/>
            <person name="Sorensen T."/>
            <person name="Nielsen M.R."/>
            <person name="Sondergaard T.E."/>
            <person name="Sorensen J.L."/>
            <person name="Fitzpatrick D.A."/>
            <person name="Frisvad J.C."/>
            <person name="Nielsen K.L."/>
        </authorList>
    </citation>
    <scope>NUCLEOTIDE SEQUENCE</scope>
    <source>
        <strain evidence="5">IBT 29677</strain>
    </source>
</reference>
<dbReference type="SUPFAM" id="SSF57850">
    <property type="entry name" value="RING/U-box"/>
    <property type="match status" value="1"/>
</dbReference>
<keyword evidence="6" id="KW-1185">Reference proteome</keyword>
<feature type="domain" description="RING-type" evidence="3">
    <location>
        <begin position="261"/>
        <end position="308"/>
    </location>
</feature>
<evidence type="ECO:0000256" key="2">
    <source>
        <dbReference type="SAM" id="MobiDB-lite"/>
    </source>
</evidence>
<feature type="compositionally biased region" description="Polar residues" evidence="2">
    <location>
        <begin position="65"/>
        <end position="76"/>
    </location>
</feature>
<evidence type="ECO:0000256" key="1">
    <source>
        <dbReference type="PROSITE-ProRule" id="PRU00175"/>
    </source>
</evidence>
<sequence>MGITKTPPPAHDDPSEPTSPKLPDKLTKSSVTTRTWKTKKSEADDLPYHPPSRKGKRRAVDENLPTESKSNPTDSTEAVDVSPPPKKRAKTRAKKVKADGGTEKNAKAQAKKAPSDGGVEKRKKPWLDEPPLDHKVKLVRLASKVSRLFFAGYQVAGTPENPQISFDVIGSTGNLYKTTIKEVPFCDCPDSRYRRTMCKHIIYVLVRALKVPTELQYQQAFLPSELRSMLENASHSLRIDVPTGITAEENNGTRKPIEGDCPVCFMEMTADEKIVWCMATCGNNIHGECLRRWAAVSCDSGLRCVYCRSPWKNEKDPATGLDLEDLRSQKKGLGSNRYVSLAEEYGIVPSPKKEAGGGAGGGKKVPGSSQ</sequence>
<name>A0A9W9VYZ3_9EURO</name>